<accession>A0A6G0SZ43</accession>
<gene>
    <name evidence="2" type="ORF">AGLY_016313</name>
</gene>
<evidence type="ECO:0000259" key="1">
    <source>
        <dbReference type="Pfam" id="PF13843"/>
    </source>
</evidence>
<proteinExistence type="predicted"/>
<reference evidence="2 3" key="1">
    <citation type="submission" date="2019-08" db="EMBL/GenBank/DDBJ databases">
        <title>The genome of the soybean aphid Biotype 1, its phylome, world population structure and adaptation to the North American continent.</title>
        <authorList>
            <person name="Giordano R."/>
            <person name="Donthu R.K."/>
            <person name="Hernandez A.G."/>
            <person name="Wright C.L."/>
            <person name="Zimin A.V."/>
        </authorList>
    </citation>
    <scope>NUCLEOTIDE SEQUENCE [LARGE SCALE GENOMIC DNA]</scope>
    <source>
        <tissue evidence="2">Whole aphids</tissue>
    </source>
</reference>
<dbReference type="AlphaFoldDB" id="A0A6G0SZ43"/>
<dbReference type="Pfam" id="PF13843">
    <property type="entry name" value="DDE_Tnp_1_7"/>
    <property type="match status" value="1"/>
</dbReference>
<dbReference type="Proteomes" id="UP000475862">
    <property type="component" value="Unassembled WGS sequence"/>
</dbReference>
<protein>
    <recommendedName>
        <fullName evidence="1">PiggyBac transposable element-derived protein domain-containing protein</fullName>
    </recommendedName>
</protein>
<keyword evidence="3" id="KW-1185">Reference proteome</keyword>
<name>A0A6G0SZ43_APHGL</name>
<dbReference type="PANTHER" id="PTHR46599">
    <property type="entry name" value="PIGGYBAC TRANSPOSABLE ELEMENT-DERIVED PROTEIN 4"/>
    <property type="match status" value="1"/>
</dbReference>
<dbReference type="OrthoDB" id="118105at2759"/>
<organism evidence="2 3">
    <name type="scientific">Aphis glycines</name>
    <name type="common">Soybean aphid</name>
    <dbReference type="NCBI Taxonomy" id="307491"/>
    <lineage>
        <taxon>Eukaryota</taxon>
        <taxon>Metazoa</taxon>
        <taxon>Ecdysozoa</taxon>
        <taxon>Arthropoda</taxon>
        <taxon>Hexapoda</taxon>
        <taxon>Insecta</taxon>
        <taxon>Pterygota</taxon>
        <taxon>Neoptera</taxon>
        <taxon>Paraneoptera</taxon>
        <taxon>Hemiptera</taxon>
        <taxon>Sternorrhyncha</taxon>
        <taxon>Aphidomorpha</taxon>
        <taxon>Aphidoidea</taxon>
        <taxon>Aphididae</taxon>
        <taxon>Aphidini</taxon>
        <taxon>Aphis</taxon>
        <taxon>Aphis</taxon>
    </lineage>
</organism>
<comment type="caution">
    <text evidence="2">The sequence shown here is derived from an EMBL/GenBank/DDBJ whole genome shotgun (WGS) entry which is preliminary data.</text>
</comment>
<feature type="domain" description="PiggyBac transposable element-derived protein" evidence="1">
    <location>
        <begin position="19"/>
        <end position="62"/>
    </location>
</feature>
<dbReference type="InterPro" id="IPR029526">
    <property type="entry name" value="PGBD"/>
</dbReference>
<sequence>MESNFKSSVPPMVIPMSCQTFKIDSLVLKLMSPYLGKRHSLCMDNYYNSVTLSNELLNKLTGLVYISKWKDKRDVVCITTNHKPTIILSTNKYGQKKFKPIEIVKYNEFKSGVDRADQMISYYVCPRTLAKSDMVIPDNVHFQKTIPLPEGYKRKIYFKTALYVSKRNIENKLHFNVNRVRSDYELENASNFTI</sequence>
<dbReference type="PANTHER" id="PTHR46599:SF3">
    <property type="entry name" value="PIGGYBAC TRANSPOSABLE ELEMENT-DERIVED PROTEIN 4"/>
    <property type="match status" value="1"/>
</dbReference>
<evidence type="ECO:0000313" key="3">
    <source>
        <dbReference type="Proteomes" id="UP000475862"/>
    </source>
</evidence>
<evidence type="ECO:0000313" key="2">
    <source>
        <dbReference type="EMBL" id="KAE9523365.1"/>
    </source>
</evidence>
<dbReference type="EMBL" id="VYZN01000080">
    <property type="protein sequence ID" value="KAE9523365.1"/>
    <property type="molecule type" value="Genomic_DNA"/>
</dbReference>